<dbReference type="FunFam" id="1.10.490.10:FF:000003">
    <property type="entry name" value="Flavohemoprotein"/>
    <property type="match status" value="1"/>
</dbReference>
<proteinExistence type="inferred from homology"/>
<evidence type="ECO:0000259" key="11">
    <source>
        <dbReference type="PROSITE" id="PS01033"/>
    </source>
</evidence>
<dbReference type="GO" id="GO:0046872">
    <property type="term" value="F:metal ion binding"/>
    <property type="evidence" value="ECO:0007669"/>
    <property type="project" value="UniProtKB-KW"/>
</dbReference>
<dbReference type="InterPro" id="IPR009050">
    <property type="entry name" value="Globin-like_sf"/>
</dbReference>
<comment type="similarity">
    <text evidence="10">Belongs to the globin family.</text>
</comment>
<evidence type="ECO:0000313" key="13">
    <source>
        <dbReference type="EMBL" id="CAF1558142.1"/>
    </source>
</evidence>
<dbReference type="AlphaFoldDB" id="A0A816WLQ5"/>
<dbReference type="InterPro" id="IPR000971">
    <property type="entry name" value="Globin"/>
</dbReference>
<dbReference type="EMBL" id="CAJNOV010014677">
    <property type="protein sequence ID" value="CAF1558142.1"/>
    <property type="molecule type" value="Genomic_DNA"/>
</dbReference>
<evidence type="ECO:0000256" key="4">
    <source>
        <dbReference type="ARBA" id="ARBA00022617"/>
    </source>
</evidence>
<sequence length="387" mass="41767">MVLTDEQKKIVQSTAPVLKEHGKQITSVFYQHVQEAHPELRNIFNQSNQTTGSQPMALAFTLYCAAEHINHLDVLMPQVEQIAYKHRALLVKPEHYPIVGKFLLEAIAEVLGAKATPEILEAWKATYSVISSIFIGLEKGLYAKLGDDERDKGFISFKVVSKETVAAGPTVALTLERADGGKLFDYAPGQYIAVRLEKGGLFHNRLYGLTEPSNGKTYSIVMKQEADNASNATVSNEIINNLNVGGTILATNPSGNFTLVNDAKHNLFIAGGVGIGPLSAMVQYLSANGKSSSASLIHCVRTAGHAIFADKLRAALPEGQYVLLTADQPISKAILASKLQPDTQVYVSGSEAFISIVDAVLVECAHPKSQIHTEAIGPSLSILKRCC</sequence>
<keyword evidence="6" id="KW-0408">Iron</keyword>
<evidence type="ECO:0000256" key="1">
    <source>
        <dbReference type="ARBA" id="ARBA00006401"/>
    </source>
</evidence>
<reference evidence="15" key="1">
    <citation type="submission" date="2021-02" db="EMBL/GenBank/DDBJ databases">
        <authorList>
            <person name="Nowell W R."/>
        </authorList>
    </citation>
    <scope>NUCLEOTIDE SEQUENCE</scope>
</reference>
<feature type="domain" description="Globin" evidence="11">
    <location>
        <begin position="2"/>
        <end position="139"/>
    </location>
</feature>
<keyword evidence="10" id="KW-0561">Oxygen transport</keyword>
<evidence type="ECO:0000256" key="3">
    <source>
        <dbReference type="ARBA" id="ARBA00022575"/>
    </source>
</evidence>
<name>A0A816WLQ5_9BILA</name>
<comment type="caution">
    <text evidence="15">The sequence shown here is derived from an EMBL/GenBank/DDBJ whole genome shotgun (WGS) entry which is preliminary data.</text>
</comment>
<dbReference type="GO" id="GO:0071949">
    <property type="term" value="F:FAD binding"/>
    <property type="evidence" value="ECO:0007669"/>
    <property type="project" value="TreeGrafter"/>
</dbReference>
<dbReference type="PANTHER" id="PTHR43396">
    <property type="entry name" value="FLAVOHEMOPROTEIN"/>
    <property type="match status" value="1"/>
</dbReference>
<comment type="catalytic activity">
    <reaction evidence="9">
        <text>2 nitric oxide + NADPH + 2 O2 = 2 nitrate + NADP(+) + H(+)</text>
        <dbReference type="Rhea" id="RHEA:19465"/>
        <dbReference type="ChEBI" id="CHEBI:15378"/>
        <dbReference type="ChEBI" id="CHEBI:15379"/>
        <dbReference type="ChEBI" id="CHEBI:16480"/>
        <dbReference type="ChEBI" id="CHEBI:17632"/>
        <dbReference type="ChEBI" id="CHEBI:57783"/>
        <dbReference type="ChEBI" id="CHEBI:58349"/>
        <dbReference type="EC" id="1.14.12.17"/>
    </reaction>
</comment>
<dbReference type="Pfam" id="PF00042">
    <property type="entry name" value="Globin"/>
    <property type="match status" value="1"/>
</dbReference>
<dbReference type="PRINTS" id="PR00410">
    <property type="entry name" value="PHEHYDRXLASE"/>
</dbReference>
<evidence type="ECO:0000256" key="7">
    <source>
        <dbReference type="ARBA" id="ARBA00023027"/>
    </source>
</evidence>
<dbReference type="GO" id="GO:0005344">
    <property type="term" value="F:oxygen carrier activity"/>
    <property type="evidence" value="ECO:0007669"/>
    <property type="project" value="UniProtKB-KW"/>
</dbReference>
<evidence type="ECO:0000256" key="8">
    <source>
        <dbReference type="ARBA" id="ARBA00048649"/>
    </source>
</evidence>
<evidence type="ECO:0000256" key="6">
    <source>
        <dbReference type="ARBA" id="ARBA00023004"/>
    </source>
</evidence>
<dbReference type="Gene3D" id="2.40.30.10">
    <property type="entry name" value="Translation factors"/>
    <property type="match status" value="1"/>
</dbReference>
<keyword evidence="10" id="KW-0813">Transport</keyword>
<gene>
    <name evidence="13" type="ORF">CJN711_LOCUS30926</name>
    <name evidence="16" type="ORF">GIL414_LOCUS64711</name>
    <name evidence="14" type="ORF">KQP761_LOCUS29643</name>
    <name evidence="15" type="ORF">MBJ925_LOCUS28580</name>
</gene>
<dbReference type="InterPro" id="IPR039261">
    <property type="entry name" value="FNR_nucleotide-bd"/>
</dbReference>
<feature type="domain" description="FAD-binding FR-type" evidence="12">
    <location>
        <begin position="152"/>
        <end position="260"/>
    </location>
</feature>
<dbReference type="PROSITE" id="PS51384">
    <property type="entry name" value="FAD_FR"/>
    <property type="match status" value="1"/>
</dbReference>
<dbReference type="EMBL" id="CAJNOW010016351">
    <property type="protein sequence ID" value="CAF1649329.1"/>
    <property type="molecule type" value="Genomic_DNA"/>
</dbReference>
<protein>
    <recommendedName>
        <fullName evidence="2">nitric oxide dioxygenase</fullName>
        <ecNumber evidence="2">1.14.12.17</ecNumber>
    </recommendedName>
</protein>
<dbReference type="GO" id="GO:0009636">
    <property type="term" value="P:response to toxic substance"/>
    <property type="evidence" value="ECO:0007669"/>
    <property type="project" value="UniProtKB-KW"/>
</dbReference>
<evidence type="ECO:0000256" key="5">
    <source>
        <dbReference type="ARBA" id="ARBA00022723"/>
    </source>
</evidence>
<dbReference type="Gene3D" id="3.40.50.80">
    <property type="entry name" value="Nucleotide-binding domain of ferredoxin-NADP reductase (FNR) module"/>
    <property type="match status" value="1"/>
</dbReference>
<dbReference type="PROSITE" id="PS01033">
    <property type="entry name" value="GLOBIN"/>
    <property type="match status" value="1"/>
</dbReference>
<dbReference type="InterPro" id="IPR017927">
    <property type="entry name" value="FAD-bd_FR_type"/>
</dbReference>
<dbReference type="EC" id="1.14.12.17" evidence="2"/>
<keyword evidence="3" id="KW-0216">Detoxification</keyword>
<dbReference type="EMBL" id="CAJOBJ010281931">
    <property type="protein sequence ID" value="CAF5144968.1"/>
    <property type="molecule type" value="Genomic_DNA"/>
</dbReference>
<evidence type="ECO:0000313" key="14">
    <source>
        <dbReference type="EMBL" id="CAF1649329.1"/>
    </source>
</evidence>
<dbReference type="InterPro" id="IPR017938">
    <property type="entry name" value="Riboflavin_synthase-like_b-brl"/>
</dbReference>
<dbReference type="Proteomes" id="UP000681720">
    <property type="component" value="Unassembled WGS sequence"/>
</dbReference>
<evidence type="ECO:0000256" key="2">
    <source>
        <dbReference type="ARBA" id="ARBA00012229"/>
    </source>
</evidence>
<keyword evidence="4 10" id="KW-0349">Heme</keyword>
<dbReference type="GO" id="GO:0019825">
    <property type="term" value="F:oxygen binding"/>
    <property type="evidence" value="ECO:0007669"/>
    <property type="project" value="InterPro"/>
</dbReference>
<dbReference type="Proteomes" id="UP000663824">
    <property type="component" value="Unassembled WGS sequence"/>
</dbReference>
<dbReference type="EMBL" id="CAJNRE010015267">
    <property type="protein sequence ID" value="CAF2135810.1"/>
    <property type="molecule type" value="Genomic_DNA"/>
</dbReference>
<dbReference type="CDD" id="cd14777">
    <property type="entry name" value="Yhb1-globin-like"/>
    <property type="match status" value="1"/>
</dbReference>
<dbReference type="InterPro" id="IPR012292">
    <property type="entry name" value="Globin/Proto"/>
</dbReference>
<evidence type="ECO:0000313" key="16">
    <source>
        <dbReference type="EMBL" id="CAF5144968.1"/>
    </source>
</evidence>
<dbReference type="Gene3D" id="1.10.490.10">
    <property type="entry name" value="Globins"/>
    <property type="match status" value="1"/>
</dbReference>
<evidence type="ECO:0000256" key="9">
    <source>
        <dbReference type="ARBA" id="ARBA00049433"/>
    </source>
</evidence>
<dbReference type="GO" id="GO:0071500">
    <property type="term" value="P:cellular response to nitrosative stress"/>
    <property type="evidence" value="ECO:0007669"/>
    <property type="project" value="TreeGrafter"/>
</dbReference>
<comment type="similarity">
    <text evidence="1">In the C-terminal section; belongs to the flavoprotein pyridine nucleotide cytochrome reductase family.</text>
</comment>
<evidence type="ECO:0000313" key="17">
    <source>
        <dbReference type="Proteomes" id="UP000663824"/>
    </source>
</evidence>
<evidence type="ECO:0000256" key="10">
    <source>
        <dbReference type="RuleBase" id="RU000356"/>
    </source>
</evidence>
<dbReference type="SUPFAM" id="SSF63380">
    <property type="entry name" value="Riboflavin synthase domain-like"/>
    <property type="match status" value="1"/>
</dbReference>
<dbReference type="SUPFAM" id="SSF52343">
    <property type="entry name" value="Ferredoxin reductase-like, C-terminal NADP-linked domain"/>
    <property type="match status" value="1"/>
</dbReference>
<dbReference type="Proteomes" id="UP000663834">
    <property type="component" value="Unassembled WGS sequence"/>
</dbReference>
<dbReference type="GO" id="GO:0020037">
    <property type="term" value="F:heme binding"/>
    <property type="evidence" value="ECO:0007669"/>
    <property type="project" value="InterPro"/>
</dbReference>
<keyword evidence="7" id="KW-0520">NAD</keyword>
<evidence type="ECO:0000259" key="12">
    <source>
        <dbReference type="PROSITE" id="PS51384"/>
    </source>
</evidence>
<keyword evidence="5" id="KW-0479">Metal-binding</keyword>
<dbReference type="OrthoDB" id="436496at2759"/>
<evidence type="ECO:0000313" key="15">
    <source>
        <dbReference type="EMBL" id="CAF2135810.1"/>
    </source>
</evidence>
<comment type="catalytic activity">
    <reaction evidence="8">
        <text>2 nitric oxide + NADH + 2 O2 = 2 nitrate + NAD(+) + H(+)</text>
        <dbReference type="Rhea" id="RHEA:19469"/>
        <dbReference type="ChEBI" id="CHEBI:15378"/>
        <dbReference type="ChEBI" id="CHEBI:15379"/>
        <dbReference type="ChEBI" id="CHEBI:16480"/>
        <dbReference type="ChEBI" id="CHEBI:17632"/>
        <dbReference type="ChEBI" id="CHEBI:57540"/>
        <dbReference type="ChEBI" id="CHEBI:57945"/>
        <dbReference type="EC" id="1.14.12.17"/>
    </reaction>
</comment>
<dbReference type="Proteomes" id="UP000663855">
    <property type="component" value="Unassembled WGS sequence"/>
</dbReference>
<dbReference type="GO" id="GO:0008941">
    <property type="term" value="F:nitric oxide dioxygenase NAD(P)H activity"/>
    <property type="evidence" value="ECO:0007669"/>
    <property type="project" value="UniProtKB-EC"/>
</dbReference>
<dbReference type="SUPFAM" id="SSF46458">
    <property type="entry name" value="Globin-like"/>
    <property type="match status" value="1"/>
</dbReference>
<accession>A0A816WLQ5</accession>
<dbReference type="GO" id="GO:0046210">
    <property type="term" value="P:nitric oxide catabolic process"/>
    <property type="evidence" value="ECO:0007669"/>
    <property type="project" value="TreeGrafter"/>
</dbReference>
<dbReference type="PANTHER" id="PTHR43396:SF3">
    <property type="entry name" value="FLAVOHEMOPROTEIN"/>
    <property type="match status" value="1"/>
</dbReference>
<organism evidence="15 17">
    <name type="scientific">Rotaria magnacalcarata</name>
    <dbReference type="NCBI Taxonomy" id="392030"/>
    <lineage>
        <taxon>Eukaryota</taxon>
        <taxon>Metazoa</taxon>
        <taxon>Spiralia</taxon>
        <taxon>Gnathifera</taxon>
        <taxon>Rotifera</taxon>
        <taxon>Eurotatoria</taxon>
        <taxon>Bdelloidea</taxon>
        <taxon>Philodinida</taxon>
        <taxon>Philodinidae</taxon>
        <taxon>Rotaria</taxon>
    </lineage>
</organism>